<dbReference type="InterPro" id="IPR029033">
    <property type="entry name" value="His_PPase_superfam"/>
</dbReference>
<reference evidence="1 2" key="1">
    <citation type="submission" date="2020-08" db="EMBL/GenBank/DDBJ databases">
        <title>Genomic Encyclopedia of Type Strains, Phase IV (KMG-IV): sequencing the most valuable type-strain genomes for metagenomic binning, comparative biology and taxonomic classification.</title>
        <authorList>
            <person name="Goeker M."/>
        </authorList>
    </citation>
    <scope>NUCLEOTIDE SEQUENCE [LARGE SCALE GENOMIC DNA]</scope>
    <source>
        <strain evidence="1 2">DSM 19979</strain>
    </source>
</reference>
<sequence>MLRHTEVAAHWRGRCYGARDVGLSAQGRAAARHLAATLEGPGITRVQASPLRRARFLGGLLARRFGLPLEIVPALAERDFGDWEGQSWDAIHAAHGDAMMGMIEAPGSFRPGGGETTLELAARIEAWFAGLPPHEGTLAITHGGPVAALRGRLAGQPVRGWLALVPALGEAVRLPG</sequence>
<dbReference type="Pfam" id="PF00300">
    <property type="entry name" value="His_Phos_1"/>
    <property type="match status" value="1"/>
</dbReference>
<dbReference type="Gene3D" id="3.40.50.1240">
    <property type="entry name" value="Phosphoglycerate mutase-like"/>
    <property type="match status" value="1"/>
</dbReference>
<gene>
    <name evidence="1" type="ORF">GGQ83_003218</name>
</gene>
<dbReference type="RefSeq" id="WP_184385817.1">
    <property type="nucleotide sequence ID" value="NZ_JACIDJ010000006.1"/>
</dbReference>
<dbReference type="SMART" id="SM00855">
    <property type="entry name" value="PGAM"/>
    <property type="match status" value="1"/>
</dbReference>
<proteinExistence type="predicted"/>
<organism evidence="1 2">
    <name type="scientific">Roseococcus suduntuyensis</name>
    <dbReference type="NCBI Taxonomy" id="455361"/>
    <lineage>
        <taxon>Bacteria</taxon>
        <taxon>Pseudomonadati</taxon>
        <taxon>Pseudomonadota</taxon>
        <taxon>Alphaproteobacteria</taxon>
        <taxon>Acetobacterales</taxon>
        <taxon>Roseomonadaceae</taxon>
        <taxon>Roseococcus</taxon>
    </lineage>
</organism>
<evidence type="ECO:0000313" key="2">
    <source>
        <dbReference type="Proteomes" id="UP000553193"/>
    </source>
</evidence>
<dbReference type="EMBL" id="JACIDJ010000006">
    <property type="protein sequence ID" value="MBB3899758.1"/>
    <property type="molecule type" value="Genomic_DNA"/>
</dbReference>
<protein>
    <submittedName>
        <fullName evidence="1">Broad specificity phosphatase PhoE</fullName>
    </submittedName>
</protein>
<dbReference type="Proteomes" id="UP000553193">
    <property type="component" value="Unassembled WGS sequence"/>
</dbReference>
<accession>A0A840ACT9</accession>
<dbReference type="SUPFAM" id="SSF53254">
    <property type="entry name" value="Phosphoglycerate mutase-like"/>
    <property type="match status" value="1"/>
</dbReference>
<dbReference type="InterPro" id="IPR013078">
    <property type="entry name" value="His_Pase_superF_clade-1"/>
</dbReference>
<comment type="caution">
    <text evidence="1">The sequence shown here is derived from an EMBL/GenBank/DDBJ whole genome shotgun (WGS) entry which is preliminary data.</text>
</comment>
<dbReference type="CDD" id="cd07067">
    <property type="entry name" value="HP_PGM_like"/>
    <property type="match status" value="1"/>
</dbReference>
<keyword evidence="2" id="KW-1185">Reference proteome</keyword>
<evidence type="ECO:0000313" key="1">
    <source>
        <dbReference type="EMBL" id="MBB3899758.1"/>
    </source>
</evidence>
<dbReference type="AlphaFoldDB" id="A0A840ACT9"/>
<name>A0A840ACT9_9PROT</name>